<organism evidence="1 2">
    <name type="scientific">Thalassotalea nanhaiensis</name>
    <dbReference type="NCBI Taxonomy" id="3065648"/>
    <lineage>
        <taxon>Bacteria</taxon>
        <taxon>Pseudomonadati</taxon>
        <taxon>Pseudomonadota</taxon>
        <taxon>Gammaproteobacteria</taxon>
        <taxon>Alteromonadales</taxon>
        <taxon>Colwelliaceae</taxon>
        <taxon>Thalassotalea</taxon>
    </lineage>
</organism>
<dbReference type="RefSeq" id="WP_348386849.1">
    <property type="nucleotide sequence ID" value="NZ_CP134146.1"/>
</dbReference>
<proteinExistence type="predicted"/>
<dbReference type="Proteomes" id="UP001248581">
    <property type="component" value="Chromosome"/>
</dbReference>
<reference evidence="2" key="1">
    <citation type="submission" date="2023-09" db="EMBL/GenBank/DDBJ databases">
        <authorList>
            <person name="Li S."/>
            <person name="Li X."/>
            <person name="Zhang C."/>
            <person name="Zhao Z."/>
        </authorList>
    </citation>
    <scope>NUCLEOTIDE SEQUENCE [LARGE SCALE GENOMIC DNA]</scope>
    <source>
        <strain evidence="2">SQ345</strain>
    </source>
</reference>
<dbReference type="Pfam" id="PF08888">
    <property type="entry name" value="HopJ"/>
    <property type="match status" value="1"/>
</dbReference>
<gene>
    <name evidence="1" type="ORF">RI845_14330</name>
</gene>
<dbReference type="InterPro" id="IPR014984">
    <property type="entry name" value="HopJ"/>
</dbReference>
<evidence type="ECO:0000313" key="2">
    <source>
        <dbReference type="Proteomes" id="UP001248581"/>
    </source>
</evidence>
<dbReference type="EMBL" id="CP134146">
    <property type="protein sequence ID" value="WNC67690.1"/>
    <property type="molecule type" value="Genomic_DNA"/>
</dbReference>
<dbReference type="InterPro" id="IPR038604">
    <property type="entry name" value="HopJ_sf"/>
</dbReference>
<protein>
    <submittedName>
        <fullName evidence="1">HopJ type III effector protein</fullName>
    </submittedName>
</protein>
<keyword evidence="2" id="KW-1185">Reference proteome</keyword>
<sequence>MALSDFLQQLKHSPDTIEFNDVMTVINEHYIYTPVTFTNGDLVNQAGTNEGSCKIFAFAQLNNLSAEQTLACFGKFYREDVLLNPNADDHGNIRTFIELGWQGITYSNAALVQR</sequence>
<dbReference type="Gene3D" id="3.20.160.10">
    <property type="entry name" value="vpa0580 domain like"/>
    <property type="match status" value="1"/>
</dbReference>
<name>A0ABY9TG34_9GAMM</name>
<accession>A0ABY9TG34</accession>
<evidence type="ECO:0000313" key="1">
    <source>
        <dbReference type="EMBL" id="WNC67690.1"/>
    </source>
</evidence>